<reference evidence="1" key="1">
    <citation type="submission" date="2017-05" db="EMBL/GenBank/DDBJ databases">
        <title>The Genome Sequence of Enterococcus sp. 9D6_DIV0238.</title>
        <authorList>
            <consortium name="The Broad Institute Genomics Platform"/>
            <consortium name="The Broad Institute Genomic Center for Infectious Diseases"/>
            <person name="Earl A."/>
            <person name="Manson A."/>
            <person name="Schwartman J."/>
            <person name="Gilmore M."/>
            <person name="Abouelleil A."/>
            <person name="Cao P."/>
            <person name="Chapman S."/>
            <person name="Cusick C."/>
            <person name="Shea T."/>
            <person name="Young S."/>
            <person name="Neafsey D."/>
            <person name="Nusbaum C."/>
            <person name="Birren B."/>
        </authorList>
    </citation>
    <scope>NUCLEOTIDE SEQUENCE [LARGE SCALE GENOMIC DNA]</scope>
    <source>
        <strain evidence="1">9D6_DIV0238</strain>
    </source>
</reference>
<gene>
    <name evidence="2" type="ORF">A5889_001183</name>
    <name evidence="1" type="ORF">A5889_001896</name>
</gene>
<evidence type="ECO:0000313" key="2">
    <source>
        <dbReference type="EMBL" id="WYJ93681.1"/>
    </source>
</evidence>
<protein>
    <recommendedName>
        <fullName evidence="4">Phage protein</fullName>
    </recommendedName>
</protein>
<name>A0A200J9B9_9ENTE</name>
<proteinExistence type="predicted"/>
<evidence type="ECO:0008006" key="4">
    <source>
        <dbReference type="Google" id="ProtNLM"/>
    </source>
</evidence>
<dbReference type="EMBL" id="CP147246">
    <property type="protein sequence ID" value="WYJ93681.1"/>
    <property type="molecule type" value="Genomic_DNA"/>
</dbReference>
<accession>A0A200J9B9</accession>
<dbReference type="AlphaFoldDB" id="A0A200J9B9"/>
<evidence type="ECO:0000313" key="3">
    <source>
        <dbReference type="Proteomes" id="UP000196151"/>
    </source>
</evidence>
<dbReference type="Proteomes" id="UP000196151">
    <property type="component" value="Chromosome"/>
</dbReference>
<reference evidence="2" key="2">
    <citation type="submission" date="2017-05" db="EMBL/GenBank/DDBJ databases">
        <authorList>
            <consortium name="The Broad Institute Genomics Platform"/>
            <consortium name="The Broad Institute Genomic Center for Infectious Diseases"/>
            <person name="Earl A."/>
            <person name="Manson A."/>
            <person name="Schwartman J."/>
            <person name="Gilmore M."/>
            <person name="Abouelleil A."/>
            <person name="Cao P."/>
            <person name="Chapman S."/>
            <person name="Cusick C."/>
            <person name="Shea T."/>
            <person name="Young S."/>
            <person name="Neafsey D."/>
            <person name="Nusbaum C."/>
            <person name="Birren B."/>
        </authorList>
    </citation>
    <scope>NUCLEOTIDE SEQUENCE</scope>
    <source>
        <strain evidence="2">9D6_DIV0238</strain>
    </source>
</reference>
<dbReference type="EMBL" id="NIBQ01000002">
    <property type="protein sequence ID" value="OUZ33187.1"/>
    <property type="molecule type" value="Genomic_DNA"/>
</dbReference>
<sequence length="104" mass="12482">MQLNCLRYLNIEDLNEIDRLTIPEYELRIKAYQLKSLDQQYNIHLQAWATVMAGQTKKGRPVYRTFEKFFNYQKAEERILGKDPSLPKNQEKEKLQNWIANFNS</sequence>
<reference evidence="2" key="3">
    <citation type="submission" date="2024-03" db="EMBL/GenBank/DDBJ databases">
        <title>The Genome Sequence of Enterococcus sp. DIV0238c.</title>
        <authorList>
            <consortium name="The Broad Institute Genomics Platform"/>
            <consortium name="The Broad Institute Microbial Omics Core"/>
            <consortium name="The Broad Institute Genomic Center for Infectious Diseases"/>
            <person name="Earl A."/>
            <person name="Manson A."/>
            <person name="Gilmore M."/>
            <person name="Schwartman J."/>
            <person name="Shea T."/>
            <person name="Abouelleil A."/>
            <person name="Cao P."/>
            <person name="Chapman S."/>
            <person name="Cusick C."/>
            <person name="Young S."/>
            <person name="Neafsey D."/>
            <person name="Nusbaum C."/>
            <person name="Birren B."/>
        </authorList>
    </citation>
    <scope>NUCLEOTIDE SEQUENCE</scope>
    <source>
        <strain evidence="2">9D6_DIV0238</strain>
    </source>
</reference>
<evidence type="ECO:0000313" key="1">
    <source>
        <dbReference type="EMBL" id="OUZ33187.1"/>
    </source>
</evidence>
<organism evidence="1">
    <name type="scientific">Candidatus Enterococcus dunnyi</name>
    <dbReference type="NCBI Taxonomy" id="1834192"/>
    <lineage>
        <taxon>Bacteria</taxon>
        <taxon>Bacillati</taxon>
        <taxon>Bacillota</taxon>
        <taxon>Bacilli</taxon>
        <taxon>Lactobacillales</taxon>
        <taxon>Enterococcaceae</taxon>
        <taxon>Enterococcus</taxon>
    </lineage>
</organism>
<keyword evidence="3" id="KW-1185">Reference proteome</keyword>